<evidence type="ECO:0000256" key="4">
    <source>
        <dbReference type="ARBA" id="ARBA00013166"/>
    </source>
</evidence>
<comment type="caution">
    <text evidence="19">The sequence shown here is derived from an EMBL/GenBank/DDBJ whole genome shotgun (WGS) entry which is preliminary data.</text>
</comment>
<dbReference type="HAMAP" id="MF_01458">
    <property type="entry name" value="FtsH"/>
    <property type="match status" value="1"/>
</dbReference>
<comment type="cofactor">
    <cofactor evidence="1">
        <name>Zn(2+)</name>
        <dbReference type="ChEBI" id="CHEBI:29105"/>
    </cofactor>
</comment>
<dbReference type="PANTHER" id="PTHR23076:SF97">
    <property type="entry name" value="ATP-DEPENDENT ZINC METALLOPROTEASE YME1L1"/>
    <property type="match status" value="1"/>
</dbReference>
<keyword evidence="8" id="KW-0479">Metal-binding</keyword>
<evidence type="ECO:0000256" key="12">
    <source>
        <dbReference type="ARBA" id="ARBA00022840"/>
    </source>
</evidence>
<dbReference type="GO" id="GO:0004176">
    <property type="term" value="F:ATP-dependent peptidase activity"/>
    <property type="evidence" value="ECO:0007669"/>
    <property type="project" value="InterPro"/>
</dbReference>
<dbReference type="InterPro" id="IPR005936">
    <property type="entry name" value="FtsH"/>
</dbReference>
<feature type="domain" description="Aminoacyl-transfer RNA synthetases class-II family profile" evidence="18">
    <location>
        <begin position="136"/>
        <end position="484"/>
    </location>
</feature>
<evidence type="ECO:0000256" key="5">
    <source>
        <dbReference type="ARBA" id="ARBA00022598"/>
    </source>
</evidence>
<evidence type="ECO:0000256" key="11">
    <source>
        <dbReference type="ARBA" id="ARBA00022833"/>
    </source>
</evidence>
<evidence type="ECO:0000256" key="8">
    <source>
        <dbReference type="ARBA" id="ARBA00022723"/>
    </source>
</evidence>
<dbReference type="GO" id="GO:0006430">
    <property type="term" value="P:lysyl-tRNA aminoacylation"/>
    <property type="evidence" value="ECO:0007669"/>
    <property type="project" value="InterPro"/>
</dbReference>
<dbReference type="Pfam" id="PF01336">
    <property type="entry name" value="tRNA_anti-codon"/>
    <property type="match status" value="1"/>
</dbReference>
<dbReference type="InterPro" id="IPR044136">
    <property type="entry name" value="Lys-tRNA-ligase_II_N"/>
</dbReference>
<organism evidence="19">
    <name type="scientific">sediment metagenome</name>
    <dbReference type="NCBI Taxonomy" id="749907"/>
    <lineage>
        <taxon>unclassified sequences</taxon>
        <taxon>metagenomes</taxon>
        <taxon>ecological metagenomes</taxon>
    </lineage>
</organism>
<dbReference type="HAMAP" id="MF_00252">
    <property type="entry name" value="Lys_tRNA_synth_class2"/>
    <property type="match status" value="1"/>
</dbReference>
<evidence type="ECO:0000313" key="19">
    <source>
        <dbReference type="EMBL" id="EFK97225.1"/>
    </source>
</evidence>
<dbReference type="InterPro" id="IPR041569">
    <property type="entry name" value="AAA_lid_3"/>
</dbReference>
<dbReference type="GO" id="GO:0005886">
    <property type="term" value="C:plasma membrane"/>
    <property type="evidence" value="ECO:0007669"/>
    <property type="project" value="TreeGrafter"/>
</dbReference>
<dbReference type="CDD" id="cd19501">
    <property type="entry name" value="RecA-like_FtsH"/>
    <property type="match status" value="1"/>
</dbReference>
<proteinExistence type="inferred from homology"/>
<dbReference type="InterPro" id="IPR004364">
    <property type="entry name" value="Aa-tRNA-synt_II"/>
</dbReference>
<dbReference type="Pfam" id="PF17862">
    <property type="entry name" value="AAA_lid_3"/>
    <property type="match status" value="1"/>
</dbReference>
<evidence type="ECO:0000256" key="14">
    <source>
        <dbReference type="ARBA" id="ARBA00023049"/>
    </source>
</evidence>
<dbReference type="Pfam" id="PF00004">
    <property type="entry name" value="AAA"/>
    <property type="match status" value="1"/>
</dbReference>
<dbReference type="PROSITE" id="PS00674">
    <property type="entry name" value="AAA"/>
    <property type="match status" value="1"/>
</dbReference>
<accession>D9PGU0</accession>
<dbReference type="InterPro" id="IPR012340">
    <property type="entry name" value="NA-bd_OB-fold"/>
</dbReference>
<evidence type="ECO:0000256" key="16">
    <source>
        <dbReference type="ARBA" id="ARBA00023146"/>
    </source>
</evidence>
<keyword evidence="12" id="KW-0067">ATP-binding</keyword>
<dbReference type="GO" id="GO:0005737">
    <property type="term" value="C:cytoplasm"/>
    <property type="evidence" value="ECO:0007669"/>
    <property type="project" value="InterPro"/>
</dbReference>
<dbReference type="PANTHER" id="PTHR23076">
    <property type="entry name" value="METALLOPROTEASE M41 FTSH"/>
    <property type="match status" value="1"/>
</dbReference>
<dbReference type="CDD" id="cd04322">
    <property type="entry name" value="LysRS_N"/>
    <property type="match status" value="1"/>
</dbReference>
<dbReference type="FunFam" id="1.10.8.60:FF:000001">
    <property type="entry name" value="ATP-dependent zinc metalloprotease FtsH"/>
    <property type="match status" value="1"/>
</dbReference>
<dbReference type="SUPFAM" id="SSF52540">
    <property type="entry name" value="P-loop containing nucleoside triphosphate hydrolases"/>
    <property type="match status" value="1"/>
</dbReference>
<comment type="subcellular location">
    <subcellularLocation>
        <location evidence="2">Membrane</location>
    </subcellularLocation>
</comment>
<dbReference type="GO" id="GO:0004222">
    <property type="term" value="F:metalloendopeptidase activity"/>
    <property type="evidence" value="ECO:0007669"/>
    <property type="project" value="InterPro"/>
</dbReference>
<sequence>YEHIKDDENKRDESKTVTLKGRIKLLRIMGKAAFAKLEDSSGLVQVYYSRDELPEGYYNKIKKLIEVGDIVEATGFPFITQTGELTLHCFEFKIVTKAISPLPEKFHGLQDQELRYRQRYLDMIVNPEIKDIFIQRSRIVSMVRRFFEDKTFLEVETPMLHPIPGGANARPFVTHHNALDVERYLRIAPELYLKRLIVGGMEAVFEINRNFRNEGMDHTHNPEFTMIEFYWAYHRYTDLMNITEELFEYLFENLNLSKTLSYGDKEVDFSTPFAKVKYVDSLTSIGNIPSDIVNDKEKIINFLNQNNIKVDVNLTLGYLQAELFDNFVEDKLTNPTFITDFPIDISPLARRSDENLDIAERFELFIAGKEIANGFSELNDPNDTTQKVTFKDVAGAKEAKQELEEIVDFLKNPKKFIDIGAEIPKGVMMMGSPGTGKTLLARAVAGEAGVPFFSISGSEFVEMFVGVGASRVRDLFQMAKKAAPSIIFIDEIDAVGRVRGTGVGGGNDEREQTLNQILVEMDGFEPNAKVIVMAATNRPDVLDPALLRPGRFDRRVTIDLPDRKDREEILKVHSRKKPLQEDVNLEIIAQRTPGFSGADLYSLMNEAAILAAREQRKKVGQFDIIRSIEKVMLGPERKSHVLNKHEKLVTAFHEVGHALVASVLPYADPVQKISIISRGRAAGYTLKLPDNDRRMHTRKEFLDDIAMTLGGYVTEEMVFGDLSTGPSNDLQVVAGLARDMVTKYGMSERIGPVALESSGGRLIGGGMAEDRGYSPQVAKLIDDEVTRIIEEGKTRTREILTKYRPALDAISKHLVEVETLERDEYEVLLKQHGVPIKDAFAEMYKEEEKIGDPTRGLEIGAVGKEVA</sequence>
<dbReference type="InterPro" id="IPR002313">
    <property type="entry name" value="Lys-tRNA-ligase_II"/>
</dbReference>
<keyword evidence="13" id="KW-1133">Transmembrane helix</keyword>
<keyword evidence="16 19" id="KW-0030">Aminoacyl-tRNA synthetase</keyword>
<evidence type="ECO:0000256" key="17">
    <source>
        <dbReference type="ARBA" id="ARBA00048573"/>
    </source>
</evidence>
<dbReference type="PRINTS" id="PR00982">
    <property type="entry name" value="TRNASYNTHLYS"/>
</dbReference>
<reference evidence="19" key="1">
    <citation type="submission" date="2010-07" db="EMBL/GenBank/DDBJ databases">
        <authorList>
            <consortium name="CONSOLIDER consortium CSD2007-00005"/>
            <person name="Guazzaroni M.-E."/>
            <person name="Richter M."/>
            <person name="Garcia-Salamanca A."/>
            <person name="Yarza P."/>
            <person name="Ferrer M."/>
        </authorList>
    </citation>
    <scope>NUCLEOTIDE SEQUENCE</scope>
</reference>
<evidence type="ECO:0000256" key="1">
    <source>
        <dbReference type="ARBA" id="ARBA00001947"/>
    </source>
</evidence>
<dbReference type="InterPro" id="IPR006195">
    <property type="entry name" value="aa-tRNA-synth_II"/>
</dbReference>
<keyword evidence="6" id="KW-0645">Protease</keyword>
<dbReference type="SUPFAM" id="SSF55681">
    <property type="entry name" value="Class II aaRS and biotin synthetases"/>
    <property type="match status" value="1"/>
</dbReference>
<dbReference type="PROSITE" id="PS50862">
    <property type="entry name" value="AA_TRNA_LIGASE_II"/>
    <property type="match status" value="1"/>
</dbReference>
<keyword evidence="9" id="KW-0547">Nucleotide-binding</keyword>
<reference evidence="19" key="2">
    <citation type="journal article" date="2011" name="Microb. Ecol.">
        <title>Taxonomic and Functional Metagenomic Profiling of the Microbial Community in the Anoxic Sediment of a Sub-saline Shallow Lake (Laguna de Carrizo, Central Spain).</title>
        <authorList>
            <person name="Ferrer M."/>
            <person name="Guazzaroni M.E."/>
            <person name="Richter M."/>
            <person name="Garcia-Salamanca A."/>
            <person name="Yarza P."/>
            <person name="Suarez-Suarez A."/>
            <person name="Solano J."/>
            <person name="Alcaide M."/>
            <person name="van Dillewijn P."/>
            <person name="Molina-Henares M.A."/>
            <person name="Lopez-Cortes N."/>
            <person name="Al-Ramahi Y."/>
            <person name="Guerrero C."/>
            <person name="Acosta A."/>
            <person name="de Eugenio L.I."/>
            <person name="Martinez V."/>
            <person name="Marques S."/>
            <person name="Rojo F."/>
            <person name="Santero E."/>
            <person name="Genilloud O."/>
            <person name="Perez-Perez J."/>
            <person name="Rossello-Mora R."/>
            <person name="Ramos J.L."/>
        </authorList>
    </citation>
    <scope>NUCLEOTIDE SEQUENCE</scope>
</reference>
<evidence type="ECO:0000256" key="6">
    <source>
        <dbReference type="ARBA" id="ARBA00022670"/>
    </source>
</evidence>
<dbReference type="EC" id="6.1.1.6" evidence="4"/>
<evidence type="ECO:0000256" key="13">
    <source>
        <dbReference type="ARBA" id="ARBA00022989"/>
    </source>
</evidence>
<dbReference type="GO" id="GO:0005524">
    <property type="term" value="F:ATP binding"/>
    <property type="evidence" value="ECO:0007669"/>
    <property type="project" value="UniProtKB-KW"/>
</dbReference>
<dbReference type="InterPro" id="IPR004365">
    <property type="entry name" value="NA-bd_OB_tRNA"/>
</dbReference>
<dbReference type="SUPFAM" id="SSF50249">
    <property type="entry name" value="Nucleic acid-binding proteins"/>
    <property type="match status" value="1"/>
</dbReference>
<dbReference type="Gene3D" id="2.40.50.140">
    <property type="entry name" value="Nucleic acid-binding proteins"/>
    <property type="match status" value="1"/>
</dbReference>
<evidence type="ECO:0000256" key="9">
    <source>
        <dbReference type="ARBA" id="ARBA00022741"/>
    </source>
</evidence>
<dbReference type="Gene3D" id="3.40.50.300">
    <property type="entry name" value="P-loop containing nucleotide triphosphate hydrolases"/>
    <property type="match status" value="1"/>
</dbReference>
<dbReference type="Pfam" id="PF00152">
    <property type="entry name" value="tRNA-synt_2"/>
    <property type="match status" value="1"/>
</dbReference>
<dbReference type="GO" id="GO:0030163">
    <property type="term" value="P:protein catabolic process"/>
    <property type="evidence" value="ECO:0007669"/>
    <property type="project" value="TreeGrafter"/>
</dbReference>
<keyword evidence="7" id="KW-0812">Transmembrane</keyword>
<comment type="similarity">
    <text evidence="3">In the C-terminal section; belongs to the peptidase M41 family.</text>
</comment>
<evidence type="ECO:0000256" key="10">
    <source>
        <dbReference type="ARBA" id="ARBA00022801"/>
    </source>
</evidence>
<dbReference type="InterPro" id="IPR045864">
    <property type="entry name" value="aa-tRNA-synth_II/BPL/LPL"/>
</dbReference>
<dbReference type="FunFam" id="1.20.58.760:FF:000001">
    <property type="entry name" value="ATP-dependent zinc metalloprotease FtsH"/>
    <property type="match status" value="1"/>
</dbReference>
<dbReference type="Gene3D" id="3.30.930.10">
    <property type="entry name" value="Bira Bifunctional Protein, Domain 2"/>
    <property type="match status" value="1"/>
</dbReference>
<dbReference type="GO" id="GO:0006508">
    <property type="term" value="P:proteolysis"/>
    <property type="evidence" value="ECO:0007669"/>
    <property type="project" value="UniProtKB-KW"/>
</dbReference>
<dbReference type="Pfam" id="PF01434">
    <property type="entry name" value="Peptidase_M41"/>
    <property type="match status" value="1"/>
</dbReference>
<comment type="catalytic activity">
    <reaction evidence="17">
        <text>tRNA(Lys) + L-lysine + ATP = L-lysyl-tRNA(Lys) + AMP + diphosphate</text>
        <dbReference type="Rhea" id="RHEA:20792"/>
        <dbReference type="Rhea" id="RHEA-COMP:9696"/>
        <dbReference type="Rhea" id="RHEA-COMP:9697"/>
        <dbReference type="ChEBI" id="CHEBI:30616"/>
        <dbReference type="ChEBI" id="CHEBI:32551"/>
        <dbReference type="ChEBI" id="CHEBI:33019"/>
        <dbReference type="ChEBI" id="CHEBI:78442"/>
        <dbReference type="ChEBI" id="CHEBI:78529"/>
        <dbReference type="ChEBI" id="CHEBI:456215"/>
        <dbReference type="EC" id="6.1.1.6"/>
    </reaction>
</comment>
<dbReference type="InterPro" id="IPR003593">
    <property type="entry name" value="AAA+_ATPase"/>
</dbReference>
<gene>
    <name evidence="19" type="primary">lysS</name>
    <name evidence="19" type="ORF">LDC_0737</name>
</gene>
<evidence type="ECO:0000256" key="7">
    <source>
        <dbReference type="ARBA" id="ARBA00022692"/>
    </source>
</evidence>
<dbReference type="GO" id="GO:0046872">
    <property type="term" value="F:metal ion binding"/>
    <property type="evidence" value="ECO:0007669"/>
    <property type="project" value="UniProtKB-KW"/>
</dbReference>
<dbReference type="InterPro" id="IPR003959">
    <property type="entry name" value="ATPase_AAA_core"/>
</dbReference>
<dbReference type="GO" id="GO:0003676">
    <property type="term" value="F:nucleic acid binding"/>
    <property type="evidence" value="ECO:0007669"/>
    <property type="project" value="InterPro"/>
</dbReference>
<dbReference type="InterPro" id="IPR003960">
    <property type="entry name" value="ATPase_AAA_CS"/>
</dbReference>
<dbReference type="InterPro" id="IPR027417">
    <property type="entry name" value="P-loop_NTPase"/>
</dbReference>
<feature type="non-terminal residue" evidence="19">
    <location>
        <position position="1"/>
    </location>
</feature>
<dbReference type="NCBIfam" id="TIGR01241">
    <property type="entry name" value="FtsH_fam"/>
    <property type="match status" value="1"/>
</dbReference>
<dbReference type="NCBIfam" id="TIGR00499">
    <property type="entry name" value="lysS_bact"/>
    <property type="match status" value="1"/>
</dbReference>
<dbReference type="Gene3D" id="1.10.8.60">
    <property type="match status" value="1"/>
</dbReference>
<keyword evidence="5 19" id="KW-0436">Ligase</keyword>
<dbReference type="SUPFAM" id="SSF140990">
    <property type="entry name" value="FtsH protease domain-like"/>
    <property type="match status" value="1"/>
</dbReference>
<dbReference type="GO" id="GO:0004824">
    <property type="term" value="F:lysine-tRNA ligase activity"/>
    <property type="evidence" value="ECO:0007669"/>
    <property type="project" value="UniProtKB-EC"/>
</dbReference>
<dbReference type="InterPro" id="IPR000642">
    <property type="entry name" value="Peptidase_M41"/>
</dbReference>
<evidence type="ECO:0000259" key="18">
    <source>
        <dbReference type="PROSITE" id="PS50862"/>
    </source>
</evidence>
<protein>
    <recommendedName>
        <fullName evidence="4">lysine--tRNA ligase</fullName>
        <ecNumber evidence="4">6.1.1.6</ecNumber>
    </recommendedName>
</protein>
<name>D9PGU0_9ZZZZ</name>
<dbReference type="SMART" id="SM00382">
    <property type="entry name" value="AAA"/>
    <property type="match status" value="1"/>
</dbReference>
<evidence type="ECO:0000256" key="15">
    <source>
        <dbReference type="ARBA" id="ARBA00023136"/>
    </source>
</evidence>
<dbReference type="InterPro" id="IPR018149">
    <property type="entry name" value="Lys-tRNA-synth_II_C"/>
</dbReference>
<keyword evidence="11" id="KW-0862">Zinc</keyword>
<evidence type="ECO:0000256" key="2">
    <source>
        <dbReference type="ARBA" id="ARBA00004370"/>
    </source>
</evidence>
<keyword evidence="10" id="KW-0378">Hydrolase</keyword>
<dbReference type="Gene3D" id="1.20.58.760">
    <property type="entry name" value="Peptidase M41"/>
    <property type="match status" value="1"/>
</dbReference>
<dbReference type="GO" id="GO:0016887">
    <property type="term" value="F:ATP hydrolysis activity"/>
    <property type="evidence" value="ECO:0007669"/>
    <property type="project" value="InterPro"/>
</dbReference>
<dbReference type="EMBL" id="ADZX01000310">
    <property type="protein sequence ID" value="EFK97225.1"/>
    <property type="molecule type" value="Genomic_DNA"/>
</dbReference>
<evidence type="ECO:0000256" key="3">
    <source>
        <dbReference type="ARBA" id="ARBA00010044"/>
    </source>
</evidence>
<dbReference type="NCBIfam" id="NF001756">
    <property type="entry name" value="PRK00484.1"/>
    <property type="match status" value="1"/>
</dbReference>
<keyword evidence="14" id="KW-0482">Metalloprotease</keyword>
<keyword evidence="15" id="KW-0472">Membrane</keyword>
<dbReference type="InterPro" id="IPR037219">
    <property type="entry name" value="Peptidase_M41-like"/>
</dbReference>
<dbReference type="FunFam" id="3.40.50.300:FF:000001">
    <property type="entry name" value="ATP-dependent zinc metalloprotease FtsH"/>
    <property type="match status" value="1"/>
</dbReference>
<dbReference type="AlphaFoldDB" id="D9PGU0"/>